<dbReference type="RefSeq" id="WP_137411346.1">
    <property type="nucleotide sequence ID" value="NZ_CP109969.1"/>
</dbReference>
<sequence length="157" mass="16516">MSEARNTEPRNARLIGRVSAVILLLLAIAYGFGGSVIDYAFASDPLGPRVFPVALAFILGALAIVYYLSPGSVEGFPDGPLLTRVLAIPALVLIAALLFEPAGFFVSILVLTFGSGLLFGAPLKTALAGAVGHALLWWFVFDFLLEVYLPVGSMFGG</sequence>
<reference evidence="5" key="3">
    <citation type="submission" date="2022-10" db="EMBL/GenBank/DDBJ databases">
        <title>Complete genome sequence of Agrobacterium salinitolerans CFBP5507.</title>
        <authorList>
            <person name="Tchabashvili S."/>
            <person name="Yen H.-C."/>
            <person name="Haryono M."/>
            <person name="Lin Y.-C."/>
            <person name="Lai E.-M."/>
            <person name="Kuo C.-H."/>
        </authorList>
    </citation>
    <scope>NUCLEOTIDE SEQUENCE</scope>
    <source>
        <strain evidence="5">CFBP5507</strain>
    </source>
</reference>
<evidence type="ECO:0000313" key="5">
    <source>
        <dbReference type="EMBL" id="UYZ09917.1"/>
    </source>
</evidence>
<dbReference type="Proteomes" id="UP000319481">
    <property type="component" value="Unassembled WGS sequence"/>
</dbReference>
<feature type="domain" description="DUF1468" evidence="2">
    <location>
        <begin position="18"/>
        <end position="150"/>
    </location>
</feature>
<reference evidence="4" key="2">
    <citation type="submission" date="2019-02" db="EMBL/GenBank/DDBJ databases">
        <authorList>
            <person name="Baeyen S."/>
        </authorList>
    </citation>
    <scope>NUCLEOTIDE SEQUENCE</scope>
    <source>
        <strain evidence="4">GBBC3283</strain>
    </source>
</reference>
<evidence type="ECO:0000313" key="6">
    <source>
        <dbReference type="Proteomes" id="UP000319481"/>
    </source>
</evidence>
<reference evidence="3" key="4">
    <citation type="submission" date="2022-12" db="EMBL/GenBank/DDBJ databases">
        <title>Draft genome sequences of 22 rhizogenic Agrobacterium biovar 1 strains, the causative agent of hairy root disease.</title>
        <authorList>
            <person name="Kim N."/>
            <person name="Vargas P."/>
            <person name="Rediers H."/>
        </authorList>
    </citation>
    <scope>NUCLEOTIDE SEQUENCE</scope>
    <source>
        <strain evidence="3">ST15.13.006</strain>
    </source>
</reference>
<evidence type="ECO:0000313" key="7">
    <source>
        <dbReference type="Proteomes" id="UP001151018"/>
    </source>
</evidence>
<gene>
    <name evidence="5" type="ORF">CFBP5507_19955</name>
    <name evidence="4" type="ORF">EXN23_17040</name>
    <name evidence="3" type="ORF">O9X88_19650</name>
</gene>
<evidence type="ECO:0000313" key="4">
    <source>
        <dbReference type="EMBL" id="TRA87633.1"/>
    </source>
</evidence>
<feature type="transmembrane region" description="Helical" evidence="1">
    <location>
        <begin position="105"/>
        <end position="123"/>
    </location>
</feature>
<dbReference type="AlphaFoldDB" id="A0A4Z1QMR8"/>
<keyword evidence="1" id="KW-1133">Transmembrane helix</keyword>
<accession>A0A4Z1QMR8</accession>
<keyword evidence="6" id="KW-1185">Reference proteome</keyword>
<feature type="transmembrane region" description="Helical" evidence="1">
    <location>
        <begin position="135"/>
        <end position="155"/>
    </location>
</feature>
<evidence type="ECO:0000256" key="1">
    <source>
        <dbReference type="SAM" id="Phobius"/>
    </source>
</evidence>
<proteinExistence type="predicted"/>
<dbReference type="EMBL" id="CP109969">
    <property type="protein sequence ID" value="UYZ09917.1"/>
    <property type="molecule type" value="Genomic_DNA"/>
</dbReference>
<dbReference type="EMBL" id="SGNZ01000009">
    <property type="protein sequence ID" value="TRA87633.1"/>
    <property type="molecule type" value="Genomic_DNA"/>
</dbReference>
<feature type="transmembrane region" description="Helical" evidence="1">
    <location>
        <begin position="50"/>
        <end position="69"/>
    </location>
</feature>
<keyword evidence="1" id="KW-0472">Membrane</keyword>
<dbReference type="Proteomes" id="UP000298735">
    <property type="component" value="Chromosome Linear"/>
</dbReference>
<dbReference type="GeneID" id="79864198"/>
<dbReference type="InterPro" id="IPR009936">
    <property type="entry name" value="DUF1468"/>
</dbReference>
<feature type="transmembrane region" description="Helical" evidence="1">
    <location>
        <begin position="81"/>
        <end position="99"/>
    </location>
</feature>
<name>A0A4Z1QMR8_9HYPH</name>
<dbReference type="EMBL" id="JAPZLR010000015">
    <property type="protein sequence ID" value="MCZ7939766.1"/>
    <property type="molecule type" value="Genomic_DNA"/>
</dbReference>
<keyword evidence="1" id="KW-0812">Transmembrane</keyword>
<reference evidence="4 6" key="1">
    <citation type="journal article" date="2019" name="Appl. Microbiol. Biotechnol.">
        <title>Differential efficiency of wild type rhizogenic strains for rol gene transformation of plants.</title>
        <authorList>
            <person name="Desmet S."/>
            <person name="De Keyser E."/>
            <person name="Van Vaerenbergh J."/>
            <person name="Baeyen S."/>
            <person name="Van Huylenbroeck J."/>
            <person name="Geelen D."/>
            <person name="Dhooghe E."/>
        </authorList>
    </citation>
    <scope>NUCLEOTIDE SEQUENCE [LARGE SCALE GENOMIC DNA]</scope>
    <source>
        <strain evidence="4 6">GBBC3283</strain>
    </source>
</reference>
<evidence type="ECO:0000313" key="3">
    <source>
        <dbReference type="EMBL" id="MCZ7939766.1"/>
    </source>
</evidence>
<dbReference type="Pfam" id="PF07331">
    <property type="entry name" value="TctB"/>
    <property type="match status" value="1"/>
</dbReference>
<dbReference type="OrthoDB" id="5519430at2"/>
<dbReference type="Proteomes" id="UP001151018">
    <property type="component" value="Unassembled WGS sequence"/>
</dbReference>
<organism evidence="3 7">
    <name type="scientific">Agrobacterium salinitolerans</name>
    <dbReference type="NCBI Taxonomy" id="1183413"/>
    <lineage>
        <taxon>Bacteria</taxon>
        <taxon>Pseudomonadati</taxon>
        <taxon>Pseudomonadota</taxon>
        <taxon>Alphaproteobacteria</taxon>
        <taxon>Hyphomicrobiales</taxon>
        <taxon>Rhizobiaceae</taxon>
        <taxon>Rhizobium/Agrobacterium group</taxon>
        <taxon>Agrobacterium</taxon>
    </lineage>
</organism>
<protein>
    <submittedName>
        <fullName evidence="3">Tripartite tricarboxylate transporter TctB family protein</fullName>
    </submittedName>
</protein>
<evidence type="ECO:0000259" key="2">
    <source>
        <dbReference type="Pfam" id="PF07331"/>
    </source>
</evidence>
<dbReference type="KEGG" id="asal:CFBP5507_19955"/>